<name>A0AAF0CC56_9PROT</name>
<evidence type="ECO:0000313" key="2">
    <source>
        <dbReference type="Proteomes" id="UP001214043"/>
    </source>
</evidence>
<accession>A0AAF0CC56</accession>
<reference evidence="1" key="1">
    <citation type="submission" date="2023-02" db="EMBL/GenBank/DDBJ databases">
        <title>Genome sequence of Hyphococcus flavus.</title>
        <authorList>
            <person name="Rong J.-C."/>
            <person name="Zhao Q."/>
            <person name="Yi M."/>
            <person name="Wu J.-Y."/>
        </authorList>
    </citation>
    <scope>NUCLEOTIDE SEQUENCE</scope>
    <source>
        <strain evidence="1">MCCC 1K03223</strain>
    </source>
</reference>
<dbReference type="RefSeq" id="WP_274494587.1">
    <property type="nucleotide sequence ID" value="NZ_CP118166.1"/>
</dbReference>
<sequence>MFSYRHAKFQAPLARLRSAAASMWRAGWSAAGKYQPLTPAEKAFTFGDKVPFNGDRPLTSGNDNYQHRLSFRTPRPQFENVDDLIVTPLGASWKNGRLYEKYSSCTPGLRMLAASNNPQAEVEEGYFIQSEHVDTFGDWMSEYLSPLSTLLEIDAPVYLPQSFAAKPYVGRDAARLGIDFVPLTQPLRIRKAKVLRQQRCIRYWRVAEVEGLRRFLKVDAPTAAPGSTLYLSRHGEASEVADRTHPNLLIEEIVKGRGGRVLRTKDAELEDYLNAAQSAETLLFDHGSAAYNMVYWRPKRIIEFVSDAWWMNSFLFFADASGVRDYSILCSDQHDAEELSKRLHAMLDLPIEEAG</sequence>
<dbReference type="KEGG" id="hfl:PUV54_05500"/>
<proteinExistence type="predicted"/>
<dbReference type="Proteomes" id="UP001214043">
    <property type="component" value="Chromosome"/>
</dbReference>
<evidence type="ECO:0008006" key="3">
    <source>
        <dbReference type="Google" id="ProtNLM"/>
    </source>
</evidence>
<organism evidence="1 2">
    <name type="scientific">Hyphococcus flavus</name>
    <dbReference type="NCBI Taxonomy" id="1866326"/>
    <lineage>
        <taxon>Bacteria</taxon>
        <taxon>Pseudomonadati</taxon>
        <taxon>Pseudomonadota</taxon>
        <taxon>Alphaproteobacteria</taxon>
        <taxon>Parvularculales</taxon>
        <taxon>Parvularculaceae</taxon>
        <taxon>Hyphococcus</taxon>
    </lineage>
</organism>
<dbReference type="EMBL" id="CP118166">
    <property type="protein sequence ID" value="WDI32650.1"/>
    <property type="molecule type" value="Genomic_DNA"/>
</dbReference>
<gene>
    <name evidence="1" type="ORF">PUV54_05500</name>
</gene>
<keyword evidence="2" id="KW-1185">Reference proteome</keyword>
<evidence type="ECO:0000313" key="1">
    <source>
        <dbReference type="EMBL" id="WDI32650.1"/>
    </source>
</evidence>
<dbReference type="AlphaFoldDB" id="A0AAF0CC56"/>
<protein>
    <recommendedName>
        <fullName evidence="3">Glycosyltransferase family 61 protein</fullName>
    </recommendedName>
</protein>